<evidence type="ECO:0000313" key="2">
    <source>
        <dbReference type="EMBL" id="KPN29175.1"/>
    </source>
</evidence>
<dbReference type="Proteomes" id="UP000050535">
    <property type="component" value="Unassembled WGS sequence"/>
</dbReference>
<keyword evidence="3" id="KW-1185">Reference proteome</keyword>
<dbReference type="Pfam" id="PF07760">
    <property type="entry name" value="DUF1616"/>
    <property type="match status" value="1"/>
</dbReference>
<evidence type="ECO:0000313" key="3">
    <source>
        <dbReference type="Proteomes" id="UP000050535"/>
    </source>
</evidence>
<comment type="caution">
    <text evidence="2">The sequence shown here is derived from an EMBL/GenBank/DDBJ whole genome shotgun (WGS) entry which is preliminary data.</text>
</comment>
<feature type="domain" description="DUF1616" evidence="1">
    <location>
        <begin position="20"/>
        <end position="83"/>
    </location>
</feature>
<protein>
    <recommendedName>
        <fullName evidence="1">DUF1616 domain-containing protein</fullName>
    </recommendedName>
</protein>
<reference evidence="3" key="1">
    <citation type="submission" date="2013-11" db="EMBL/GenBank/DDBJ databases">
        <authorList>
            <person name="Hoang H.T."/>
            <person name="Killian M.L."/>
            <person name="Madson D.M."/>
            <person name="Arruda P.H.E."/>
            <person name="Sun D."/>
            <person name="Schwartz K.J."/>
            <person name="Yoon K."/>
        </authorList>
    </citation>
    <scope>NUCLEOTIDE SEQUENCE [LARGE SCALE GENOMIC DNA]</scope>
    <source>
        <strain evidence="3">CDK2</strain>
    </source>
</reference>
<gene>
    <name evidence="2" type="ORF">SY89_03409</name>
</gene>
<proteinExistence type="predicted"/>
<accession>A0A0P7G7I7</accession>
<organism evidence="2 3">
    <name type="scientific">Halolamina pelagica</name>
    <dbReference type="NCBI Taxonomy" id="699431"/>
    <lineage>
        <taxon>Archaea</taxon>
        <taxon>Methanobacteriati</taxon>
        <taxon>Methanobacteriota</taxon>
        <taxon>Stenosarchaea group</taxon>
        <taxon>Halobacteria</taxon>
        <taxon>Halobacteriales</taxon>
        <taxon>Haloferacaceae</taxon>
    </lineage>
</organism>
<dbReference type="AlphaFoldDB" id="A0A0P7G7I7"/>
<name>A0A0P7G7I7_9EURY</name>
<sequence length="101" mass="10634">MLERFSDPRGGGETTALPTLVERAELSRTTLSVPGNATTTQSLAFTPTLLGDELRLSVYVYVGPAPESASPETADYHLYRWVDVGDSASSLPLPAPVPSGG</sequence>
<dbReference type="EMBL" id="LGUC01000002">
    <property type="protein sequence ID" value="KPN29175.1"/>
    <property type="molecule type" value="Genomic_DNA"/>
</dbReference>
<dbReference type="STRING" id="699431.SY89_03409"/>
<dbReference type="InterPro" id="IPR011674">
    <property type="entry name" value="DUF1616"/>
</dbReference>
<evidence type="ECO:0000259" key="1">
    <source>
        <dbReference type="Pfam" id="PF07760"/>
    </source>
</evidence>